<comment type="subcellular location">
    <subcellularLocation>
        <location evidence="1 7">Cell membrane</location>
        <topology evidence="1 7">Multi-pass membrane protein</topology>
    </subcellularLocation>
</comment>
<evidence type="ECO:0000256" key="7">
    <source>
        <dbReference type="RuleBase" id="RU367016"/>
    </source>
</evidence>
<evidence type="ECO:0000313" key="9">
    <source>
        <dbReference type="EMBL" id="RII83755.1"/>
    </source>
</evidence>
<dbReference type="InterPro" id="IPR032818">
    <property type="entry name" value="DedA-like"/>
</dbReference>
<evidence type="ECO:0000256" key="6">
    <source>
        <dbReference type="ARBA" id="ARBA00023136"/>
    </source>
</evidence>
<dbReference type="EMBL" id="NQYH01000013">
    <property type="protein sequence ID" value="RIY39800.1"/>
    <property type="molecule type" value="Genomic_DNA"/>
</dbReference>
<feature type="transmembrane region" description="Helical" evidence="7">
    <location>
        <begin position="145"/>
        <end position="166"/>
    </location>
</feature>
<organism evidence="10 11">
    <name type="scientific">Neopusillimonas maritima</name>
    <dbReference type="NCBI Taxonomy" id="2026239"/>
    <lineage>
        <taxon>Bacteria</taxon>
        <taxon>Pseudomonadati</taxon>
        <taxon>Pseudomonadota</taxon>
        <taxon>Betaproteobacteria</taxon>
        <taxon>Burkholderiales</taxon>
        <taxon>Alcaligenaceae</taxon>
        <taxon>Neopusillimonas</taxon>
    </lineage>
</organism>
<evidence type="ECO:0000256" key="3">
    <source>
        <dbReference type="ARBA" id="ARBA00022475"/>
    </source>
</evidence>
<keyword evidence="6 7" id="KW-0472">Membrane</keyword>
<keyword evidence="5 7" id="KW-1133">Transmembrane helix</keyword>
<keyword evidence="12" id="KW-1185">Reference proteome</keyword>
<evidence type="ECO:0000256" key="5">
    <source>
        <dbReference type="ARBA" id="ARBA00022989"/>
    </source>
</evidence>
<dbReference type="GO" id="GO:0005886">
    <property type="term" value="C:plasma membrane"/>
    <property type="evidence" value="ECO:0007669"/>
    <property type="project" value="UniProtKB-SubCell"/>
</dbReference>
<feature type="transmembrane region" description="Helical" evidence="7">
    <location>
        <begin position="62"/>
        <end position="81"/>
    </location>
</feature>
<gene>
    <name evidence="9" type="ORF">CJO09_00455</name>
    <name evidence="10" type="ORF">CJP73_13255</name>
</gene>
<evidence type="ECO:0000313" key="10">
    <source>
        <dbReference type="EMBL" id="RIY39800.1"/>
    </source>
</evidence>
<dbReference type="OrthoDB" id="9780918at2"/>
<feature type="transmembrane region" description="Helical" evidence="7">
    <location>
        <begin position="178"/>
        <end position="200"/>
    </location>
</feature>
<feature type="transmembrane region" description="Helical" evidence="7">
    <location>
        <begin position="32"/>
        <end position="56"/>
    </location>
</feature>
<feature type="domain" description="VTT" evidence="8">
    <location>
        <begin position="39"/>
        <end position="163"/>
    </location>
</feature>
<dbReference type="RefSeq" id="WP_119440621.1">
    <property type="nucleotide sequence ID" value="NZ_CP170494.1"/>
</dbReference>
<dbReference type="EMBL" id="NQOU01000001">
    <property type="protein sequence ID" value="RII83755.1"/>
    <property type="molecule type" value="Genomic_DNA"/>
</dbReference>
<dbReference type="Proteomes" id="UP000266483">
    <property type="component" value="Unassembled WGS sequence"/>
</dbReference>
<evidence type="ECO:0000256" key="1">
    <source>
        <dbReference type="ARBA" id="ARBA00004651"/>
    </source>
</evidence>
<dbReference type="Proteomes" id="UP000266206">
    <property type="component" value="Unassembled WGS sequence"/>
</dbReference>
<dbReference type="AlphaFoldDB" id="A0A3A1YS99"/>
<evidence type="ECO:0000256" key="4">
    <source>
        <dbReference type="ARBA" id="ARBA00022692"/>
    </source>
</evidence>
<evidence type="ECO:0000313" key="11">
    <source>
        <dbReference type="Proteomes" id="UP000266206"/>
    </source>
</evidence>
<comment type="similarity">
    <text evidence="2 7">Belongs to the DedA family.</text>
</comment>
<dbReference type="PANTHER" id="PTHR30353:SF15">
    <property type="entry name" value="INNER MEMBRANE PROTEIN YABI"/>
    <property type="match status" value="1"/>
</dbReference>
<accession>A0A3A1YS99</accession>
<evidence type="ECO:0000256" key="2">
    <source>
        <dbReference type="ARBA" id="ARBA00010792"/>
    </source>
</evidence>
<evidence type="ECO:0000313" key="12">
    <source>
        <dbReference type="Proteomes" id="UP000266483"/>
    </source>
</evidence>
<proteinExistence type="inferred from homology"/>
<protein>
    <recommendedName>
        <fullName evidence="8">VTT domain-containing protein</fullName>
    </recommendedName>
</protein>
<evidence type="ECO:0000259" key="8">
    <source>
        <dbReference type="Pfam" id="PF09335"/>
    </source>
</evidence>
<keyword evidence="4 7" id="KW-0812">Transmembrane</keyword>
<dbReference type="Pfam" id="PF09335">
    <property type="entry name" value="VTT_dom"/>
    <property type="match status" value="1"/>
</dbReference>
<dbReference type="PANTHER" id="PTHR30353">
    <property type="entry name" value="INNER MEMBRANE PROTEIN DEDA-RELATED"/>
    <property type="match status" value="1"/>
</dbReference>
<reference evidence="11 12" key="1">
    <citation type="submission" date="2017-08" db="EMBL/GenBank/DDBJ databases">
        <title>Pusillimonas indicus sp. nov., a member of the family Alcaligenaceae isolated from surface seawater.</title>
        <authorList>
            <person name="Li J."/>
        </authorList>
    </citation>
    <scope>NUCLEOTIDE SEQUENCE [LARGE SCALE GENOMIC DNA]</scope>
    <source>
        <strain evidence="9 12">17-4A</strain>
        <strain evidence="10 11">L52-1-41</strain>
    </source>
</reference>
<keyword evidence="3 7" id="KW-1003">Cell membrane</keyword>
<name>A0A3A1YS99_9BURK</name>
<dbReference type="InterPro" id="IPR032816">
    <property type="entry name" value="VTT_dom"/>
</dbReference>
<sequence length="210" mass="22872">MEQLVNDLTQFIHANQEWAGLILGLMTMGESLLIVGIAIPATAIMLVVGGLIGSGTVEPLPVIGWGILGAIIGDGISYYIGRWLGPQIIHRWPLNRQKRAVARARLFFYKYGMLSIFGGRFLGPLRAVIPTVAGIMKMRHWRFQVANIASAFVWVPVMLVPGYLTARSIGSLGSNGGNASIIISSVLSVVIAVWITLVVIRKRRARPTDQ</sequence>
<comment type="caution">
    <text evidence="10">The sequence shown here is derived from an EMBL/GenBank/DDBJ whole genome shotgun (WGS) entry which is preliminary data.</text>
</comment>